<evidence type="ECO:0000313" key="2">
    <source>
        <dbReference type="EMBL" id="THB62420.1"/>
    </source>
</evidence>
<dbReference type="Proteomes" id="UP000310506">
    <property type="component" value="Unassembled WGS sequence"/>
</dbReference>
<comment type="caution">
    <text evidence="2">The sequence shown here is derived from an EMBL/GenBank/DDBJ whole genome shotgun (WGS) entry which is preliminary data.</text>
</comment>
<name>A0A4S3B8E6_9ENTE</name>
<dbReference type="AlphaFoldDB" id="A0A4S3B8E6"/>
<keyword evidence="1" id="KW-1133">Transmembrane helix</keyword>
<keyword evidence="1" id="KW-0812">Transmembrane</keyword>
<sequence length="104" mass="11624">MKAKINSWTLFVSFLIMTLIVLSISLVLANDYSLFSSQFVATTVSTATQHVETLVEIPNDNLFNTGFFILPLISLIPTLFFLAKHLYEKVSVQQDTDPITDAPL</sequence>
<evidence type="ECO:0000313" key="3">
    <source>
        <dbReference type="Proteomes" id="UP000310506"/>
    </source>
</evidence>
<gene>
    <name evidence="2" type="ORF">ESZ54_01000</name>
</gene>
<reference evidence="2 3" key="1">
    <citation type="submission" date="2019-01" db="EMBL/GenBank/DDBJ databases">
        <title>Vagococcus silagei sp. nov. isolated from brewer's grain.</title>
        <authorList>
            <person name="Guu J.-R."/>
        </authorList>
    </citation>
    <scope>NUCLEOTIDE SEQUENCE [LARGE SCALE GENOMIC DNA]</scope>
    <source>
        <strain evidence="2 3">2B-2</strain>
    </source>
</reference>
<accession>A0A4S3B8E6</accession>
<dbReference type="RefSeq" id="WP_136135806.1">
    <property type="nucleotide sequence ID" value="NZ_SDGV01000001.1"/>
</dbReference>
<keyword evidence="1" id="KW-0472">Membrane</keyword>
<protein>
    <submittedName>
        <fullName evidence="2">Uncharacterized protein</fullName>
    </submittedName>
</protein>
<evidence type="ECO:0000256" key="1">
    <source>
        <dbReference type="SAM" id="Phobius"/>
    </source>
</evidence>
<proteinExistence type="predicted"/>
<keyword evidence="3" id="KW-1185">Reference proteome</keyword>
<organism evidence="2 3">
    <name type="scientific">Vagococcus silagei</name>
    <dbReference type="NCBI Taxonomy" id="2508885"/>
    <lineage>
        <taxon>Bacteria</taxon>
        <taxon>Bacillati</taxon>
        <taxon>Bacillota</taxon>
        <taxon>Bacilli</taxon>
        <taxon>Lactobacillales</taxon>
        <taxon>Enterococcaceae</taxon>
        <taxon>Vagococcus</taxon>
    </lineage>
</organism>
<dbReference type="EMBL" id="SDGV01000001">
    <property type="protein sequence ID" value="THB62420.1"/>
    <property type="molecule type" value="Genomic_DNA"/>
</dbReference>
<feature type="transmembrane region" description="Helical" evidence="1">
    <location>
        <begin position="62"/>
        <end position="83"/>
    </location>
</feature>